<keyword evidence="2" id="KW-1185">Reference proteome</keyword>
<proteinExistence type="predicted"/>
<sequence length="395" mass="40993">MALLPAIHDFAAEASDPSRYAALEGGWSLAIADVIGSTRLAGEGRHRDVNFVAAAVVAVLSQAVQSAGESVACQFGGDGAIAAVPPGREAEARAALSALAHWSTERMDVPLRVGIVPVRALLDQGLEVLVALHDFGNGNAFGLFLGAGVTAADAWVKDDARWRLAPAPGPLPGLESVSCRWNPVTPRRGTVLCVIVDAVEDGDAGLAALARIQGAIEGIVPTAGAAPLGSGERLRTQWPPTWRSLLMEARGGAPGGAFGRVAGALVKSGILCVLLKFGLKLANFDPERYRRTMAERSDFRKSAGGPRMVLDVTEAEATEIERLLSAAAAAGEIRYGTARADATTVTCLVGDLSADRHVHFVDGAELGFWRASVMLKAMKAGKVIAAPRTLAGVSG</sequence>
<comment type="caution">
    <text evidence="1">The sequence shown here is derived from an EMBL/GenBank/DDBJ whole genome shotgun (WGS) entry which is preliminary data.</text>
</comment>
<evidence type="ECO:0000313" key="2">
    <source>
        <dbReference type="Proteomes" id="UP000280346"/>
    </source>
</evidence>
<dbReference type="EMBL" id="RZIJ01000001">
    <property type="protein sequence ID" value="RUQ75553.1"/>
    <property type="molecule type" value="Genomic_DNA"/>
</dbReference>
<organism evidence="1 2">
    <name type="scientific">Azospirillum doebereinerae</name>
    <dbReference type="NCBI Taxonomy" id="92933"/>
    <lineage>
        <taxon>Bacteria</taxon>
        <taxon>Pseudomonadati</taxon>
        <taxon>Pseudomonadota</taxon>
        <taxon>Alphaproteobacteria</taxon>
        <taxon>Rhodospirillales</taxon>
        <taxon>Azospirillaceae</taxon>
        <taxon>Azospirillum</taxon>
    </lineage>
</organism>
<reference evidence="1 2" key="1">
    <citation type="submission" date="2018-12" db="EMBL/GenBank/DDBJ databases">
        <authorList>
            <person name="Yang Y."/>
        </authorList>
    </citation>
    <scope>NUCLEOTIDE SEQUENCE [LARGE SCALE GENOMIC DNA]</scope>
    <source>
        <strain evidence="1 2">GSF71</strain>
    </source>
</reference>
<dbReference type="Proteomes" id="UP000280346">
    <property type="component" value="Unassembled WGS sequence"/>
</dbReference>
<accession>A0A433JEF0</accession>
<gene>
    <name evidence="1" type="ORF">EJ913_00055</name>
</gene>
<evidence type="ECO:0000313" key="1">
    <source>
        <dbReference type="EMBL" id="RUQ75553.1"/>
    </source>
</evidence>
<name>A0A433JEF0_9PROT</name>
<dbReference type="AlphaFoldDB" id="A0A433JEF0"/>
<protein>
    <submittedName>
        <fullName evidence="1">DUF3095 family protein</fullName>
    </submittedName>
</protein>
<dbReference type="OrthoDB" id="5342145at2"/>
<dbReference type="Pfam" id="PF11294">
    <property type="entry name" value="DUF3095"/>
    <property type="match status" value="1"/>
</dbReference>
<dbReference type="RefSeq" id="WP_126993625.1">
    <property type="nucleotide sequence ID" value="NZ_JAKOAR010000037.1"/>
</dbReference>
<dbReference type="InterPro" id="IPR021445">
    <property type="entry name" value="DUF3095"/>
</dbReference>